<organism evidence="1 2">
    <name type="scientific">Nitrosococcus oceani C-27</name>
    <dbReference type="NCBI Taxonomy" id="314279"/>
    <lineage>
        <taxon>Bacteria</taxon>
        <taxon>Pseudomonadati</taxon>
        <taxon>Pseudomonadota</taxon>
        <taxon>Gammaproteobacteria</taxon>
        <taxon>Chromatiales</taxon>
        <taxon>Chromatiaceae</taxon>
        <taxon>Nitrosococcus</taxon>
    </lineage>
</organism>
<proteinExistence type="predicted"/>
<evidence type="ECO:0000313" key="2">
    <source>
        <dbReference type="Proteomes" id="UP000028839"/>
    </source>
</evidence>
<comment type="caution">
    <text evidence="1">The sequence shown here is derived from an EMBL/GenBank/DDBJ whole genome shotgun (WGS) entry which is preliminary data.</text>
</comment>
<dbReference type="Proteomes" id="UP000028839">
    <property type="component" value="Unassembled WGS sequence"/>
</dbReference>
<sequence length="249" mass="28495">MSNSIGRPLPNCRHLRSLPLPSIAQYWAIETGTNPSDNLRDLAFAVHCWLLCEKEFRSAYRKSGDPKFLEAVLPNNKEKLEQIGEALKKLYLDNILDAQIEQTLAAITIYAEDIKDWCQRNHRPLPRFWFPLSEAAASHESGSYQPSPKKLIAEAEEVGKNLSGVLKASDKMPVDPPRKRSLIIPSTANQYNTKDKKSYLNIELVRRTYDHLCETQKDRHLAPKEELAFVINKPAHFDTDKIIELYLNL</sequence>
<protein>
    <submittedName>
        <fullName evidence="1">Uncharacterized protein</fullName>
    </submittedName>
</protein>
<reference evidence="1 2" key="1">
    <citation type="submission" date="2014-07" db="EMBL/GenBank/DDBJ databases">
        <title>Comparative analysis of Nitrosococcus oceani genome inventories of strains from Pacific and Atlantic gyres.</title>
        <authorList>
            <person name="Lim C.K."/>
            <person name="Wang L."/>
            <person name="Sayavedra-Soto L.A."/>
            <person name="Klotz M.G."/>
        </authorList>
    </citation>
    <scope>NUCLEOTIDE SEQUENCE [LARGE SCALE GENOMIC DNA]</scope>
    <source>
        <strain evidence="1 2">C-27</strain>
    </source>
</reference>
<dbReference type="EMBL" id="JPGN01000002">
    <property type="protein sequence ID" value="KFI20984.1"/>
    <property type="molecule type" value="Genomic_DNA"/>
</dbReference>
<gene>
    <name evidence="1" type="ORF">IB75_00170</name>
</gene>
<dbReference type="HOGENOM" id="CLU_097516_0_0_6"/>
<accession>A0A0E2Z696</accession>
<evidence type="ECO:0000313" key="1">
    <source>
        <dbReference type="EMBL" id="KFI20984.1"/>
    </source>
</evidence>
<name>A0A0E2Z696_9GAMM</name>
<dbReference type="AlphaFoldDB" id="A0A0E2Z696"/>